<comment type="subcellular location">
    <subcellularLocation>
        <location evidence="2">Lipid droplet</location>
    </subcellularLocation>
    <subcellularLocation>
        <location evidence="1">Membrane</location>
        <topology evidence="1">Multi-pass membrane protein</topology>
    </subcellularLocation>
</comment>
<keyword evidence="6 9" id="KW-1133">Transmembrane helix</keyword>
<dbReference type="GO" id="GO:0016020">
    <property type="term" value="C:membrane"/>
    <property type="evidence" value="ECO:0007669"/>
    <property type="project" value="UniProtKB-SubCell"/>
</dbReference>
<dbReference type="InterPro" id="IPR000136">
    <property type="entry name" value="Oleosin"/>
</dbReference>
<evidence type="ECO:0000256" key="6">
    <source>
        <dbReference type="ARBA" id="ARBA00022989"/>
    </source>
</evidence>
<dbReference type="AlphaFoldDB" id="A0A9Q0GSH6"/>
<dbReference type="GO" id="GO:0012511">
    <property type="term" value="C:monolayer-surrounded lipid storage body"/>
    <property type="evidence" value="ECO:0007669"/>
    <property type="project" value="InterPro"/>
</dbReference>
<organism evidence="10 11">
    <name type="scientific">Protea cynaroides</name>
    <dbReference type="NCBI Taxonomy" id="273540"/>
    <lineage>
        <taxon>Eukaryota</taxon>
        <taxon>Viridiplantae</taxon>
        <taxon>Streptophyta</taxon>
        <taxon>Embryophyta</taxon>
        <taxon>Tracheophyta</taxon>
        <taxon>Spermatophyta</taxon>
        <taxon>Magnoliopsida</taxon>
        <taxon>Proteales</taxon>
        <taxon>Proteaceae</taxon>
        <taxon>Protea</taxon>
    </lineage>
</organism>
<evidence type="ECO:0000256" key="3">
    <source>
        <dbReference type="ARBA" id="ARBA00010858"/>
    </source>
</evidence>
<feature type="compositionally biased region" description="Polar residues" evidence="8">
    <location>
        <begin position="137"/>
        <end position="150"/>
    </location>
</feature>
<dbReference type="Pfam" id="PF01277">
    <property type="entry name" value="Oleosin"/>
    <property type="match status" value="1"/>
</dbReference>
<dbReference type="GO" id="GO:0048608">
    <property type="term" value="P:reproductive structure development"/>
    <property type="evidence" value="ECO:0007669"/>
    <property type="project" value="UniProtKB-ARBA"/>
</dbReference>
<feature type="region of interest" description="Disordered" evidence="8">
    <location>
        <begin position="130"/>
        <end position="150"/>
    </location>
</feature>
<evidence type="ECO:0000256" key="1">
    <source>
        <dbReference type="ARBA" id="ARBA00004141"/>
    </source>
</evidence>
<comment type="caution">
    <text evidence="10">The sequence shown here is derived from an EMBL/GenBank/DDBJ whole genome shotgun (WGS) entry which is preliminary data.</text>
</comment>
<evidence type="ECO:0000256" key="5">
    <source>
        <dbReference type="ARBA" id="ARBA00022692"/>
    </source>
</evidence>
<dbReference type="EMBL" id="JAMYWD010000012">
    <property type="protein sequence ID" value="KAJ4950919.1"/>
    <property type="molecule type" value="Genomic_DNA"/>
</dbReference>
<dbReference type="Proteomes" id="UP001141806">
    <property type="component" value="Unassembled WGS sequence"/>
</dbReference>
<feature type="transmembrane region" description="Helical" evidence="9">
    <location>
        <begin position="29"/>
        <end position="47"/>
    </location>
</feature>
<keyword evidence="11" id="KW-1185">Reference proteome</keyword>
<evidence type="ECO:0000256" key="8">
    <source>
        <dbReference type="SAM" id="MobiDB-lite"/>
    </source>
</evidence>
<evidence type="ECO:0000256" key="2">
    <source>
        <dbReference type="ARBA" id="ARBA00004502"/>
    </source>
</evidence>
<gene>
    <name evidence="10" type="ORF">NE237_027751</name>
</gene>
<reference evidence="10" key="1">
    <citation type="journal article" date="2023" name="Plant J.">
        <title>The genome of the king protea, Protea cynaroides.</title>
        <authorList>
            <person name="Chang J."/>
            <person name="Duong T.A."/>
            <person name="Schoeman C."/>
            <person name="Ma X."/>
            <person name="Roodt D."/>
            <person name="Barker N."/>
            <person name="Li Z."/>
            <person name="Van de Peer Y."/>
            <person name="Mizrachi E."/>
        </authorList>
    </citation>
    <scope>NUCLEOTIDE SEQUENCE</scope>
    <source>
        <tissue evidence="10">Young leaves</tissue>
    </source>
</reference>
<dbReference type="OrthoDB" id="690239at2759"/>
<accession>A0A9Q0GSH6</accession>
<dbReference type="PANTHER" id="PTHR33203:SF24">
    <property type="entry name" value="OLEOSIN"/>
    <property type="match status" value="1"/>
</dbReference>
<proteinExistence type="inferred from homology"/>
<dbReference type="GO" id="GO:0019915">
    <property type="term" value="P:lipid storage"/>
    <property type="evidence" value="ECO:0007669"/>
    <property type="project" value="TreeGrafter"/>
</dbReference>
<sequence length="150" mass="16325">MADRDQFKYQTRKFSESESAPSSHATVKFLTAVTMGVSLMILSGLTLTGTVISLVIATPVLVLFSPILVPAAIMIFLMATGFLLSGGFGMAALSALIWLYDYVSGKHPPGSEKLDYARLKLADKARDMRERAREYGQDSQQRAQEVTSAS</sequence>
<evidence type="ECO:0000313" key="10">
    <source>
        <dbReference type="EMBL" id="KAJ4950919.1"/>
    </source>
</evidence>
<dbReference type="PANTHER" id="PTHR33203">
    <property type="entry name" value="OLEOSIN"/>
    <property type="match status" value="1"/>
</dbReference>
<keyword evidence="5 9" id="KW-0812">Transmembrane</keyword>
<evidence type="ECO:0000256" key="7">
    <source>
        <dbReference type="ARBA" id="ARBA00023136"/>
    </source>
</evidence>
<evidence type="ECO:0000313" key="11">
    <source>
        <dbReference type="Proteomes" id="UP001141806"/>
    </source>
</evidence>
<keyword evidence="7 9" id="KW-0472">Membrane</keyword>
<name>A0A9Q0GSH6_9MAGN</name>
<evidence type="ECO:0000256" key="4">
    <source>
        <dbReference type="ARBA" id="ARBA00022677"/>
    </source>
</evidence>
<comment type="similarity">
    <text evidence="3">Belongs to the oleosin family.</text>
</comment>
<evidence type="ECO:0008006" key="12">
    <source>
        <dbReference type="Google" id="ProtNLM"/>
    </source>
</evidence>
<protein>
    <recommendedName>
        <fullName evidence="12">Oleosin</fullName>
    </recommendedName>
</protein>
<dbReference type="GO" id="GO:0009791">
    <property type="term" value="P:post-embryonic development"/>
    <property type="evidence" value="ECO:0007669"/>
    <property type="project" value="UniProtKB-ARBA"/>
</dbReference>
<keyword evidence="4" id="KW-0551">Lipid droplet</keyword>
<evidence type="ECO:0000256" key="9">
    <source>
        <dbReference type="SAM" id="Phobius"/>
    </source>
</evidence>